<gene>
    <name evidence="3" type="ORF">GZ085_04590</name>
</gene>
<keyword evidence="2" id="KW-1133">Transmembrane helix</keyword>
<feature type="transmembrane region" description="Helical" evidence="2">
    <location>
        <begin position="7"/>
        <end position="24"/>
    </location>
</feature>
<feature type="transmembrane region" description="Helical" evidence="2">
    <location>
        <begin position="78"/>
        <end position="102"/>
    </location>
</feature>
<dbReference type="Proteomes" id="UP000483432">
    <property type="component" value="Unassembled WGS sequence"/>
</dbReference>
<feature type="region of interest" description="Disordered" evidence="1">
    <location>
        <begin position="127"/>
        <end position="153"/>
    </location>
</feature>
<evidence type="ECO:0000256" key="2">
    <source>
        <dbReference type="SAM" id="Phobius"/>
    </source>
</evidence>
<reference evidence="3 4" key="1">
    <citation type="submission" date="2019-09" db="EMBL/GenBank/DDBJ databases">
        <title>H2 Metabolism Revealed by Metagenomic Analysis in Subglacial Sediment of East Antarctica.</title>
        <authorList>
            <person name="Yang Z."/>
            <person name="Zhang Y."/>
            <person name="Lv Y."/>
            <person name="Yan W."/>
            <person name="Xiao X."/>
            <person name="Sun B."/>
            <person name="Ma H."/>
        </authorList>
    </citation>
    <scope>NUCLEOTIDE SEQUENCE [LARGE SCALE GENOMIC DNA]</scope>
    <source>
        <strain evidence="3">Bin2_2</strain>
    </source>
</reference>
<name>A0A7C9P2V1_9PROT</name>
<evidence type="ECO:0000256" key="1">
    <source>
        <dbReference type="SAM" id="MobiDB-lite"/>
    </source>
</evidence>
<keyword evidence="2" id="KW-0812">Transmembrane</keyword>
<evidence type="ECO:0000313" key="4">
    <source>
        <dbReference type="Proteomes" id="UP000483432"/>
    </source>
</evidence>
<protein>
    <submittedName>
        <fullName evidence="3">Uncharacterized protein</fullName>
    </submittedName>
</protein>
<dbReference type="AlphaFoldDB" id="A0A7C9P2V1"/>
<evidence type="ECO:0000313" key="3">
    <source>
        <dbReference type="EMBL" id="NDP47666.1"/>
    </source>
</evidence>
<sequence>MIGLSRGVLVFFLAGMFGIAYLDYSTGKDLAVWGLYLIPVGIASWMGGIRAGALLSVVSCVLMFVIGIYGGNMFASTGYFLLGILNRLVALFLLTWLASYLYRRQMLESTLKSYEECMDYLHVSPSKEADPAANDPVATSGPVQVNTPSDQGR</sequence>
<keyword evidence="2" id="KW-0472">Membrane</keyword>
<accession>A0A7C9P2V1</accession>
<feature type="transmembrane region" description="Helical" evidence="2">
    <location>
        <begin position="53"/>
        <end position="72"/>
    </location>
</feature>
<organism evidence="3 4">
    <name type="scientific">Sulfuriferula multivorans</name>
    <dbReference type="NCBI Taxonomy" id="1559896"/>
    <lineage>
        <taxon>Bacteria</taxon>
        <taxon>Pseudomonadati</taxon>
        <taxon>Pseudomonadota</taxon>
        <taxon>Betaproteobacteria</taxon>
        <taxon>Nitrosomonadales</taxon>
        <taxon>Sulfuricellaceae</taxon>
        <taxon>Sulfuriferula</taxon>
    </lineage>
</organism>
<feature type="compositionally biased region" description="Polar residues" evidence="1">
    <location>
        <begin position="141"/>
        <end position="153"/>
    </location>
</feature>
<proteinExistence type="predicted"/>
<comment type="caution">
    <text evidence="3">The sequence shown here is derived from an EMBL/GenBank/DDBJ whole genome shotgun (WGS) entry which is preliminary data.</text>
</comment>
<feature type="transmembrane region" description="Helical" evidence="2">
    <location>
        <begin position="30"/>
        <end position="46"/>
    </location>
</feature>
<dbReference type="EMBL" id="JAAFGW010000047">
    <property type="protein sequence ID" value="NDP47666.1"/>
    <property type="molecule type" value="Genomic_DNA"/>
</dbReference>